<dbReference type="InterPro" id="IPR036264">
    <property type="entry name" value="Bact_exopeptidase_dim_dom"/>
</dbReference>
<feature type="binding site" evidence="4">
    <location>
        <position position="213"/>
    </location>
    <ligand>
        <name>allantoate</name>
        <dbReference type="ChEBI" id="CHEBI:17536"/>
    </ligand>
</feature>
<evidence type="ECO:0000313" key="7">
    <source>
        <dbReference type="Proteomes" id="UP001139179"/>
    </source>
</evidence>
<feature type="binding site" evidence="3">
    <location>
        <position position="88"/>
    </location>
    <ligand>
        <name>Zn(2+)</name>
        <dbReference type="ChEBI" id="CHEBI:29105"/>
        <label>1</label>
    </ligand>
</feature>
<comment type="similarity">
    <text evidence="1">Belongs to the peptidase M20 family.</text>
</comment>
<comment type="cofactor">
    <cofactor evidence="3">
        <name>Zn(2+)</name>
        <dbReference type="ChEBI" id="CHEBI:29105"/>
    </cofactor>
    <text evidence="3">Binds 2 Zn(2+) ions per subunit.</text>
</comment>
<dbReference type="CDD" id="cd03884">
    <property type="entry name" value="M20_bAS"/>
    <property type="match status" value="1"/>
</dbReference>
<evidence type="ECO:0000256" key="1">
    <source>
        <dbReference type="ARBA" id="ARBA00006153"/>
    </source>
</evidence>
<dbReference type="SUPFAM" id="SSF53187">
    <property type="entry name" value="Zn-dependent exopeptidases"/>
    <property type="match status" value="1"/>
</dbReference>
<dbReference type="InterPro" id="IPR011650">
    <property type="entry name" value="Peptidase_M20_dimer"/>
</dbReference>
<dbReference type="Gene3D" id="3.40.630.10">
    <property type="entry name" value="Zn peptidases"/>
    <property type="match status" value="1"/>
</dbReference>
<feature type="binding site" evidence="4">
    <location>
        <position position="274"/>
    </location>
    <ligand>
        <name>allantoate</name>
        <dbReference type="ChEBI" id="CHEBI:17536"/>
    </ligand>
</feature>
<dbReference type="RefSeq" id="WP_251221581.1">
    <property type="nucleotide sequence ID" value="NZ_JAMBOL010000001.1"/>
</dbReference>
<dbReference type="PANTHER" id="PTHR32494:SF5">
    <property type="entry name" value="ALLANTOATE AMIDOHYDROLASE"/>
    <property type="match status" value="1"/>
</dbReference>
<keyword evidence="3" id="KW-0862">Zinc</keyword>
<dbReference type="InterPro" id="IPR010158">
    <property type="entry name" value="Amidase_Cbmase"/>
</dbReference>
<dbReference type="Proteomes" id="UP001139179">
    <property type="component" value="Unassembled WGS sequence"/>
</dbReference>
<name>A0A9X2DPL1_9BACI</name>
<dbReference type="Pfam" id="PF01546">
    <property type="entry name" value="Peptidase_M20"/>
    <property type="match status" value="1"/>
</dbReference>
<dbReference type="NCBIfam" id="TIGR01879">
    <property type="entry name" value="hydantase"/>
    <property type="match status" value="1"/>
</dbReference>
<feature type="binding site" evidence="3">
    <location>
        <position position="381"/>
    </location>
    <ligand>
        <name>Zn(2+)</name>
        <dbReference type="ChEBI" id="CHEBI:29105"/>
        <label>2</label>
    </ligand>
</feature>
<protein>
    <submittedName>
        <fullName evidence="6">Zn-dependent hydrolase</fullName>
    </submittedName>
</protein>
<evidence type="ECO:0000256" key="3">
    <source>
        <dbReference type="PIRSR" id="PIRSR001235-1"/>
    </source>
</evidence>
<evidence type="ECO:0000313" key="6">
    <source>
        <dbReference type="EMBL" id="MCM3712723.1"/>
    </source>
</evidence>
<dbReference type="Pfam" id="PF07687">
    <property type="entry name" value="M20_dimer"/>
    <property type="match status" value="1"/>
</dbReference>
<feature type="binding site" evidence="3">
    <location>
        <position position="188"/>
    </location>
    <ligand>
        <name>Zn(2+)</name>
        <dbReference type="ChEBI" id="CHEBI:29105"/>
        <label>1</label>
    </ligand>
</feature>
<feature type="binding site" evidence="3">
    <location>
        <position position="77"/>
    </location>
    <ligand>
        <name>Zn(2+)</name>
        <dbReference type="ChEBI" id="CHEBI:29105"/>
        <label>1</label>
    </ligand>
</feature>
<organism evidence="6 7">
    <name type="scientific">Halalkalibacter oceani</name>
    <dbReference type="NCBI Taxonomy" id="1653776"/>
    <lineage>
        <taxon>Bacteria</taxon>
        <taxon>Bacillati</taxon>
        <taxon>Bacillota</taxon>
        <taxon>Bacilli</taxon>
        <taxon>Bacillales</taxon>
        <taxon>Bacillaceae</taxon>
        <taxon>Halalkalibacter</taxon>
    </lineage>
</organism>
<dbReference type="SUPFAM" id="SSF55031">
    <property type="entry name" value="Bacterial exopeptidase dimerisation domain"/>
    <property type="match status" value="1"/>
</dbReference>
<dbReference type="Gene3D" id="3.30.70.360">
    <property type="match status" value="1"/>
</dbReference>
<reference evidence="6" key="1">
    <citation type="submission" date="2022-05" db="EMBL/GenBank/DDBJ databases">
        <title>Comparative Genomics of Spacecraft Associated Microbes.</title>
        <authorList>
            <person name="Tran M.T."/>
            <person name="Wright A."/>
            <person name="Seuylemezian A."/>
            <person name="Eisen J."/>
            <person name="Coil D."/>
        </authorList>
    </citation>
    <scope>NUCLEOTIDE SEQUENCE</scope>
    <source>
        <strain evidence="6">214.1.1</strain>
    </source>
</reference>
<evidence type="ECO:0000256" key="2">
    <source>
        <dbReference type="ARBA" id="ARBA00022801"/>
    </source>
</evidence>
<dbReference type="GO" id="GO:0016813">
    <property type="term" value="F:hydrolase activity, acting on carbon-nitrogen (but not peptide) bonds, in linear amidines"/>
    <property type="evidence" value="ECO:0007669"/>
    <property type="project" value="InterPro"/>
</dbReference>
<dbReference type="PANTHER" id="PTHR32494">
    <property type="entry name" value="ALLANTOATE DEIMINASE-RELATED"/>
    <property type="match status" value="1"/>
</dbReference>
<keyword evidence="3" id="KW-0479">Metal-binding</keyword>
<evidence type="ECO:0000259" key="5">
    <source>
        <dbReference type="Pfam" id="PF07687"/>
    </source>
</evidence>
<sequence>MNRIRVVQTLEKISKIGATANGMERIAYSEAERQAKQFVREQCEQLGMTVREDEAGNLIARKEGIDPSLPAVAVGSHLDTVYNGGKYDGTLGVIAGLEIVRMLAEEEINTLHPVELIAFACEESARFNASTLGSKAMTGFLDLDSLRSLKDKDDRSIQEVVAEQGLEFESMTNAARSKEDIKVFLELHIEQGSKLIDRNKTIGVVTGIAAPMRLSLTIDGKSSHSGTTGMKNRSDAFLAAAELSLIVEKAALAEEQYETVATVGVVDVLPGAMNVVPGKASLKIDIRSTNGESRKRVLAAIKQEIERVEQSRNVKVTIDWQTEEEPVMMDEMLVKKMATICENRRIPYSFLPSGAGHDSMYMAKRWPTALLFVPSVDGLSHHPDEFTEAGDIMTGIGVMKEAVLAYAIEVNNKSKRRKA</sequence>
<keyword evidence="7" id="KW-1185">Reference proteome</keyword>
<gene>
    <name evidence="6" type="ORF">M3202_01390</name>
</gene>
<keyword evidence="2 6" id="KW-0378">Hydrolase</keyword>
<feature type="binding site" evidence="3">
    <location>
        <position position="123"/>
    </location>
    <ligand>
        <name>Zn(2+)</name>
        <dbReference type="ChEBI" id="CHEBI:29105"/>
        <label>2</label>
    </ligand>
</feature>
<dbReference type="InterPro" id="IPR002933">
    <property type="entry name" value="Peptidase_M20"/>
</dbReference>
<feature type="binding site" evidence="4">
    <location>
        <position position="287"/>
    </location>
    <ligand>
        <name>allantoate</name>
        <dbReference type="ChEBI" id="CHEBI:17536"/>
    </ligand>
</feature>
<dbReference type="GO" id="GO:0046872">
    <property type="term" value="F:metal ion binding"/>
    <property type="evidence" value="ECO:0007669"/>
    <property type="project" value="UniProtKB-KW"/>
</dbReference>
<dbReference type="AlphaFoldDB" id="A0A9X2DPL1"/>
<accession>A0A9X2DPL1</accession>
<proteinExistence type="inferred from homology"/>
<feature type="domain" description="Peptidase M20 dimerisation" evidence="5">
    <location>
        <begin position="214"/>
        <end position="308"/>
    </location>
</feature>
<feature type="binding site" evidence="3">
    <location>
        <position position="88"/>
    </location>
    <ligand>
        <name>Zn(2+)</name>
        <dbReference type="ChEBI" id="CHEBI:29105"/>
        <label>2</label>
    </ligand>
</feature>
<dbReference type="EMBL" id="JAMBOL010000001">
    <property type="protein sequence ID" value="MCM3712723.1"/>
    <property type="molecule type" value="Genomic_DNA"/>
</dbReference>
<dbReference type="PIRSF" id="PIRSF001235">
    <property type="entry name" value="Amidase_carbamoylase"/>
    <property type="match status" value="1"/>
</dbReference>
<evidence type="ECO:0000256" key="4">
    <source>
        <dbReference type="PIRSR" id="PIRSR001235-2"/>
    </source>
</evidence>
<comment type="caution">
    <text evidence="6">The sequence shown here is derived from an EMBL/GenBank/DDBJ whole genome shotgun (WGS) entry which is preliminary data.</text>
</comment>
<dbReference type="NCBIfam" id="NF006771">
    <property type="entry name" value="PRK09290.1-5"/>
    <property type="match status" value="1"/>
</dbReference>
<dbReference type="InterPro" id="IPR001261">
    <property type="entry name" value="ArgE/DapE_CS"/>
</dbReference>
<dbReference type="PROSITE" id="PS00758">
    <property type="entry name" value="ARGE_DAPE_CPG2_1"/>
    <property type="match status" value="1"/>
</dbReference>